<sequence length="208" mass="23327">MSELDSRDLRSASHAFKRFKNTSAKYNHGTRPLVGDLSIPSTDNNEHIDTPRERYKKTRPAVMIRPLKFRHNHMSKPKIIVPGHAPGGLIGRTTRKNDVILESDEAAGKPGLATSSSNLTESVDSDILYSFEKQVKSPNSKGREVGLDELVDKAEEEWESGKIDRMVKEYEVLDRRGEKVWLGTRKGKDRGSQNHGGSEVEDEGFEVV</sequence>
<organism evidence="2 3">
    <name type="scientific">Oidiodendron maius (strain Zn)</name>
    <dbReference type="NCBI Taxonomy" id="913774"/>
    <lineage>
        <taxon>Eukaryota</taxon>
        <taxon>Fungi</taxon>
        <taxon>Dikarya</taxon>
        <taxon>Ascomycota</taxon>
        <taxon>Pezizomycotina</taxon>
        <taxon>Leotiomycetes</taxon>
        <taxon>Leotiomycetes incertae sedis</taxon>
        <taxon>Myxotrichaceae</taxon>
        <taxon>Oidiodendron</taxon>
    </lineage>
</organism>
<evidence type="ECO:0000313" key="3">
    <source>
        <dbReference type="Proteomes" id="UP000054321"/>
    </source>
</evidence>
<evidence type="ECO:0000313" key="2">
    <source>
        <dbReference type="EMBL" id="KIN01185.1"/>
    </source>
</evidence>
<dbReference type="EMBL" id="KN832876">
    <property type="protein sequence ID" value="KIN01185.1"/>
    <property type="molecule type" value="Genomic_DNA"/>
</dbReference>
<reference evidence="2 3" key="1">
    <citation type="submission" date="2014-04" db="EMBL/GenBank/DDBJ databases">
        <authorList>
            <consortium name="DOE Joint Genome Institute"/>
            <person name="Kuo A."/>
            <person name="Martino E."/>
            <person name="Perotto S."/>
            <person name="Kohler A."/>
            <person name="Nagy L.G."/>
            <person name="Floudas D."/>
            <person name="Copeland A."/>
            <person name="Barry K.W."/>
            <person name="Cichocki N."/>
            <person name="Veneault-Fourrey C."/>
            <person name="LaButti K."/>
            <person name="Lindquist E.A."/>
            <person name="Lipzen A."/>
            <person name="Lundell T."/>
            <person name="Morin E."/>
            <person name="Murat C."/>
            <person name="Sun H."/>
            <person name="Tunlid A."/>
            <person name="Henrissat B."/>
            <person name="Grigoriev I.V."/>
            <person name="Hibbett D.S."/>
            <person name="Martin F."/>
            <person name="Nordberg H.P."/>
            <person name="Cantor M.N."/>
            <person name="Hua S.X."/>
        </authorList>
    </citation>
    <scope>NUCLEOTIDE SEQUENCE [LARGE SCALE GENOMIC DNA]</scope>
    <source>
        <strain evidence="2 3">Zn</strain>
    </source>
</reference>
<feature type="compositionally biased region" description="Acidic residues" evidence="1">
    <location>
        <begin position="199"/>
        <end position="208"/>
    </location>
</feature>
<feature type="region of interest" description="Disordered" evidence="1">
    <location>
        <begin position="19"/>
        <end position="49"/>
    </location>
</feature>
<reference evidence="3" key="2">
    <citation type="submission" date="2015-01" db="EMBL/GenBank/DDBJ databases">
        <title>Evolutionary Origins and Diversification of the Mycorrhizal Mutualists.</title>
        <authorList>
            <consortium name="DOE Joint Genome Institute"/>
            <consortium name="Mycorrhizal Genomics Consortium"/>
            <person name="Kohler A."/>
            <person name="Kuo A."/>
            <person name="Nagy L.G."/>
            <person name="Floudas D."/>
            <person name="Copeland A."/>
            <person name="Barry K.W."/>
            <person name="Cichocki N."/>
            <person name="Veneault-Fourrey C."/>
            <person name="LaButti K."/>
            <person name="Lindquist E.A."/>
            <person name="Lipzen A."/>
            <person name="Lundell T."/>
            <person name="Morin E."/>
            <person name="Murat C."/>
            <person name="Riley R."/>
            <person name="Ohm R."/>
            <person name="Sun H."/>
            <person name="Tunlid A."/>
            <person name="Henrissat B."/>
            <person name="Grigoriev I.V."/>
            <person name="Hibbett D.S."/>
            <person name="Martin F."/>
        </authorList>
    </citation>
    <scope>NUCLEOTIDE SEQUENCE [LARGE SCALE GENOMIC DNA]</scope>
    <source>
        <strain evidence="3">Zn</strain>
    </source>
</reference>
<dbReference type="InParanoid" id="A0A0C3HDA3"/>
<protein>
    <submittedName>
        <fullName evidence="2">Uncharacterized protein</fullName>
    </submittedName>
</protein>
<proteinExistence type="predicted"/>
<dbReference type="OrthoDB" id="5153521at2759"/>
<dbReference type="Proteomes" id="UP000054321">
    <property type="component" value="Unassembled WGS sequence"/>
</dbReference>
<evidence type="ECO:0000256" key="1">
    <source>
        <dbReference type="SAM" id="MobiDB-lite"/>
    </source>
</evidence>
<keyword evidence="3" id="KW-1185">Reference proteome</keyword>
<gene>
    <name evidence="2" type="ORF">OIDMADRAFT_19147</name>
</gene>
<accession>A0A0C3HDA3</accession>
<dbReference type="HOGENOM" id="CLU_1321242_0_0_1"/>
<feature type="region of interest" description="Disordered" evidence="1">
    <location>
        <begin position="181"/>
        <end position="208"/>
    </location>
</feature>
<name>A0A0C3HDA3_OIDMZ</name>
<dbReference type="AlphaFoldDB" id="A0A0C3HDA3"/>